<dbReference type="Proteomes" id="UP000284751">
    <property type="component" value="Unassembled WGS sequence"/>
</dbReference>
<feature type="transmembrane region" description="Helical" evidence="1">
    <location>
        <begin position="41"/>
        <end position="62"/>
    </location>
</feature>
<dbReference type="AlphaFoldDB" id="A0A412AVC4"/>
<reference evidence="2 3" key="1">
    <citation type="submission" date="2018-08" db="EMBL/GenBank/DDBJ databases">
        <title>A genome reference for cultivated species of the human gut microbiota.</title>
        <authorList>
            <person name="Zou Y."/>
            <person name="Xue W."/>
            <person name="Luo G."/>
        </authorList>
    </citation>
    <scope>NUCLEOTIDE SEQUENCE [LARGE SCALE GENOMIC DNA]</scope>
    <source>
        <strain evidence="2 3">AF28-26</strain>
    </source>
</reference>
<evidence type="ECO:0000313" key="3">
    <source>
        <dbReference type="Proteomes" id="UP000284751"/>
    </source>
</evidence>
<feature type="transmembrane region" description="Helical" evidence="1">
    <location>
        <begin position="99"/>
        <end position="117"/>
    </location>
</feature>
<keyword evidence="1" id="KW-0812">Transmembrane</keyword>
<name>A0A412AVC4_9FIRM</name>
<gene>
    <name evidence="2" type="ORF">DWY99_11035</name>
</gene>
<proteinExistence type="predicted"/>
<keyword evidence="1" id="KW-0472">Membrane</keyword>
<keyword evidence="1" id="KW-1133">Transmembrane helix</keyword>
<evidence type="ECO:0000313" key="2">
    <source>
        <dbReference type="EMBL" id="RGQ36865.1"/>
    </source>
</evidence>
<feature type="transmembrane region" description="Helical" evidence="1">
    <location>
        <begin position="7"/>
        <end position="29"/>
    </location>
</feature>
<protein>
    <submittedName>
        <fullName evidence="2">Uncharacterized protein</fullName>
    </submittedName>
</protein>
<comment type="caution">
    <text evidence="2">The sequence shown here is derived from an EMBL/GenBank/DDBJ whole genome shotgun (WGS) entry which is preliminary data.</text>
</comment>
<accession>A0A412AVC4</accession>
<organism evidence="2 3">
    <name type="scientific">[Clostridium] leptum</name>
    <dbReference type="NCBI Taxonomy" id="1535"/>
    <lineage>
        <taxon>Bacteria</taxon>
        <taxon>Bacillati</taxon>
        <taxon>Bacillota</taxon>
        <taxon>Clostridia</taxon>
        <taxon>Eubacteriales</taxon>
        <taxon>Oscillospiraceae</taxon>
        <taxon>Oscillospiraceae incertae sedis</taxon>
    </lineage>
</organism>
<dbReference type="EMBL" id="QRTC01000050">
    <property type="protein sequence ID" value="RGQ36865.1"/>
    <property type="molecule type" value="Genomic_DNA"/>
</dbReference>
<evidence type="ECO:0000256" key="1">
    <source>
        <dbReference type="SAM" id="Phobius"/>
    </source>
</evidence>
<sequence length="120" mass="13461">MKHSKACYLTASILSVVLLFLLTPIQRYFSYLASTTYDIRWAWISLAEVAVMAVFFGLSLCWSRELSRNFRIPAEAVKAALALAALGMEIFYYRAPSTVTVFCAALFLTGFFANLTGRRP</sequence>